<sequence>MAGQVDSPVLDRIPVIATFRAAAAGRHPHRIIGGLLRLHA</sequence>
<proteinExistence type="predicted"/>
<evidence type="ECO:0000313" key="1">
    <source>
        <dbReference type="EMBL" id="MDQ0395386.1"/>
    </source>
</evidence>
<protein>
    <submittedName>
        <fullName evidence="1">Uncharacterized protein</fullName>
    </submittedName>
</protein>
<evidence type="ECO:0000313" key="2">
    <source>
        <dbReference type="Proteomes" id="UP001237448"/>
    </source>
</evidence>
<gene>
    <name evidence="1" type="ORF">J3R73_005178</name>
</gene>
<dbReference type="RefSeq" id="WP_307434036.1">
    <property type="nucleotide sequence ID" value="NZ_JAUSVK010000001.1"/>
</dbReference>
<organism evidence="1 2">
    <name type="scientific">Labrys monachus</name>
    <dbReference type="NCBI Taxonomy" id="217067"/>
    <lineage>
        <taxon>Bacteria</taxon>
        <taxon>Pseudomonadati</taxon>
        <taxon>Pseudomonadota</taxon>
        <taxon>Alphaproteobacteria</taxon>
        <taxon>Hyphomicrobiales</taxon>
        <taxon>Xanthobacteraceae</taxon>
        <taxon>Labrys</taxon>
    </lineage>
</organism>
<accession>A0ABU0FLN0</accession>
<keyword evidence="2" id="KW-1185">Reference proteome</keyword>
<dbReference type="Proteomes" id="UP001237448">
    <property type="component" value="Unassembled WGS sequence"/>
</dbReference>
<dbReference type="EMBL" id="JAUSVK010000001">
    <property type="protein sequence ID" value="MDQ0395386.1"/>
    <property type="molecule type" value="Genomic_DNA"/>
</dbReference>
<reference evidence="1 2" key="1">
    <citation type="submission" date="2023-07" db="EMBL/GenBank/DDBJ databases">
        <title>Genomic Encyclopedia of Type Strains, Phase IV (KMG-IV): sequencing the most valuable type-strain genomes for metagenomic binning, comparative biology and taxonomic classification.</title>
        <authorList>
            <person name="Goeker M."/>
        </authorList>
    </citation>
    <scope>NUCLEOTIDE SEQUENCE [LARGE SCALE GENOMIC DNA]</scope>
    <source>
        <strain evidence="1 2">DSM 5896</strain>
    </source>
</reference>
<comment type="caution">
    <text evidence="1">The sequence shown here is derived from an EMBL/GenBank/DDBJ whole genome shotgun (WGS) entry which is preliminary data.</text>
</comment>
<name>A0ABU0FLN0_9HYPH</name>